<dbReference type="SUPFAM" id="SSF51197">
    <property type="entry name" value="Clavaminate synthase-like"/>
    <property type="match status" value="1"/>
</dbReference>
<dbReference type="PANTHER" id="PTHR14017">
    <property type="entry name" value="LYSINE-SPECIFIC DEMETHYLASE"/>
    <property type="match status" value="1"/>
</dbReference>
<evidence type="ECO:0000259" key="3">
    <source>
        <dbReference type="PROSITE" id="PS51184"/>
    </source>
</evidence>
<dbReference type="SMART" id="SM00558">
    <property type="entry name" value="JmjC"/>
    <property type="match status" value="1"/>
</dbReference>
<evidence type="ECO:0000313" key="4">
    <source>
        <dbReference type="EMBL" id="KAG5185763.1"/>
    </source>
</evidence>
<dbReference type="GO" id="GO:0010468">
    <property type="term" value="P:regulation of gene expression"/>
    <property type="evidence" value="ECO:0007669"/>
    <property type="project" value="TreeGrafter"/>
</dbReference>
<accession>A0A835ZBA5</accession>
<feature type="domain" description="JmjC" evidence="3">
    <location>
        <begin position="14"/>
        <end position="180"/>
    </location>
</feature>
<dbReference type="Gene3D" id="2.60.120.650">
    <property type="entry name" value="Cupin"/>
    <property type="match status" value="1"/>
</dbReference>
<dbReference type="InterPro" id="IPR003347">
    <property type="entry name" value="JmjC_dom"/>
</dbReference>
<keyword evidence="5" id="KW-1185">Reference proteome</keyword>
<dbReference type="GO" id="GO:0005634">
    <property type="term" value="C:nucleus"/>
    <property type="evidence" value="ECO:0007669"/>
    <property type="project" value="UniProtKB-SubCell"/>
</dbReference>
<feature type="non-terminal residue" evidence="4">
    <location>
        <position position="200"/>
    </location>
</feature>
<dbReference type="OrthoDB" id="418911at2759"/>
<sequence>GWVRFAANVDIAGWEEQSAALRSGLPRWLQCVGEHDVLRFMRQMVDGINMTQLYIKVPGVWTGGHEESCRFRSINCCHGPGASEWGAIEGKYAPRLRELVLQEYGVDIYRSEGEWFPDPEWLRHKGIPAAYGIQRAGDVVVLRGDTLHWVRSLGFSVSSSWNFGHLEARQLEAAFDRYDLNCHLQPPVQNLVPVRTLSVD</sequence>
<dbReference type="EMBL" id="JAFCMP010000123">
    <property type="protein sequence ID" value="KAG5185763.1"/>
    <property type="molecule type" value="Genomic_DNA"/>
</dbReference>
<proteinExistence type="predicted"/>
<comment type="caution">
    <text evidence="4">The sequence shown here is derived from an EMBL/GenBank/DDBJ whole genome shotgun (WGS) entry which is preliminary data.</text>
</comment>
<comment type="subcellular location">
    <subcellularLocation>
        <location evidence="1">Nucleus</location>
    </subcellularLocation>
</comment>
<evidence type="ECO:0000256" key="2">
    <source>
        <dbReference type="ARBA" id="ARBA00023242"/>
    </source>
</evidence>
<reference evidence="4" key="1">
    <citation type="submission" date="2021-02" db="EMBL/GenBank/DDBJ databases">
        <title>First Annotated Genome of the Yellow-green Alga Tribonema minus.</title>
        <authorList>
            <person name="Mahan K.M."/>
        </authorList>
    </citation>
    <scope>NUCLEOTIDE SEQUENCE</scope>
    <source>
        <strain evidence="4">UTEX B ZZ1240</strain>
    </source>
</reference>
<dbReference type="PANTHER" id="PTHR14017:SF1">
    <property type="entry name" value="LD02225P"/>
    <property type="match status" value="1"/>
</dbReference>
<name>A0A835ZBA5_9STRA</name>
<gene>
    <name evidence="4" type="ORF">JKP88DRAFT_132123</name>
</gene>
<keyword evidence="2" id="KW-0539">Nucleus</keyword>
<evidence type="ECO:0000313" key="5">
    <source>
        <dbReference type="Proteomes" id="UP000664859"/>
    </source>
</evidence>
<dbReference type="Proteomes" id="UP000664859">
    <property type="component" value="Unassembled WGS sequence"/>
</dbReference>
<dbReference type="GO" id="GO:0031490">
    <property type="term" value="F:chromatin DNA binding"/>
    <property type="evidence" value="ECO:0007669"/>
    <property type="project" value="TreeGrafter"/>
</dbReference>
<dbReference type="AlphaFoldDB" id="A0A835ZBA5"/>
<dbReference type="Pfam" id="PF02373">
    <property type="entry name" value="JmjC"/>
    <property type="match status" value="1"/>
</dbReference>
<dbReference type="PROSITE" id="PS51184">
    <property type="entry name" value="JMJC"/>
    <property type="match status" value="1"/>
</dbReference>
<protein>
    <recommendedName>
        <fullName evidence="3">JmjC domain-containing protein</fullName>
    </recommendedName>
</protein>
<evidence type="ECO:0000256" key="1">
    <source>
        <dbReference type="ARBA" id="ARBA00004123"/>
    </source>
</evidence>
<dbReference type="GO" id="GO:0000978">
    <property type="term" value="F:RNA polymerase II cis-regulatory region sequence-specific DNA binding"/>
    <property type="evidence" value="ECO:0007669"/>
    <property type="project" value="TreeGrafter"/>
</dbReference>
<feature type="non-terminal residue" evidence="4">
    <location>
        <position position="1"/>
    </location>
</feature>
<dbReference type="InterPro" id="IPR051630">
    <property type="entry name" value="Corepressor-Demethylase"/>
</dbReference>
<organism evidence="4 5">
    <name type="scientific">Tribonema minus</name>
    <dbReference type="NCBI Taxonomy" id="303371"/>
    <lineage>
        <taxon>Eukaryota</taxon>
        <taxon>Sar</taxon>
        <taxon>Stramenopiles</taxon>
        <taxon>Ochrophyta</taxon>
        <taxon>PX clade</taxon>
        <taxon>Xanthophyceae</taxon>
        <taxon>Tribonematales</taxon>
        <taxon>Tribonemataceae</taxon>
        <taxon>Tribonema</taxon>
    </lineage>
</organism>